<accession>A0A5N4A516</accession>
<dbReference type="GO" id="GO:0007059">
    <property type="term" value="P:chromosome segregation"/>
    <property type="evidence" value="ECO:0007669"/>
    <property type="project" value="TreeGrafter"/>
</dbReference>
<reference evidence="2 3" key="1">
    <citation type="journal article" date="2018" name="Elife">
        <title>Firefly genomes illuminate parallel origins of bioluminescence in beetles.</title>
        <authorList>
            <person name="Fallon T.R."/>
            <person name="Lower S.E."/>
            <person name="Chang C.H."/>
            <person name="Bessho-Uehara M."/>
            <person name="Martin G.J."/>
            <person name="Bewick A.J."/>
            <person name="Behringer M."/>
            <person name="Debat H.J."/>
            <person name="Wong I."/>
            <person name="Day J.C."/>
            <person name="Suvorov A."/>
            <person name="Silva C.J."/>
            <person name="Stanger-Hall K.F."/>
            <person name="Hall D.W."/>
            <person name="Schmitz R.J."/>
            <person name="Nelson D.R."/>
            <person name="Lewis S.M."/>
            <person name="Shigenobu S."/>
            <person name="Bybee S.M."/>
            <person name="Larracuente A.M."/>
            <person name="Oba Y."/>
            <person name="Weng J.K."/>
        </authorList>
    </citation>
    <scope>NUCLEOTIDE SEQUENCE [LARGE SCALE GENOMIC DNA]</scope>
    <source>
        <strain evidence="2">1611_PpyrPB1</strain>
        <tissue evidence="2">Whole body</tissue>
    </source>
</reference>
<dbReference type="Pfam" id="PF03359">
    <property type="entry name" value="GKAP"/>
    <property type="match status" value="1"/>
</dbReference>
<dbReference type="GO" id="GO:0051642">
    <property type="term" value="P:centrosome localization"/>
    <property type="evidence" value="ECO:0007669"/>
    <property type="project" value="TreeGrafter"/>
</dbReference>
<evidence type="ECO:0000313" key="2">
    <source>
        <dbReference type="EMBL" id="KAB0792378.1"/>
    </source>
</evidence>
<proteinExistence type="inferred from homology"/>
<sequence>MANGYERSHLYKVRVRTSTILEEMEKVTDNLRRSSRWSILLQRRNIAAFMSPMNSPHTSIKKIERSVIKKNQSDERMEQLNKWKEQKKKRLAAEKAKAKPIFKVCRVKDVVVPDISNIYKKIKGKDQFKVAPSSTYKFKAPVNVKPLNMKSPTKSKARRKIDFVLNDTSSKQTRVSNNRSYKNSAMTKKTSSDIKVIKTTTTTVKETYRKCESNEDGARYVTPVKNDSPVAYISPFITVSRGKENARREYHNRRTYKVELVLEYLIRFIGFNLFESPTASGVQKNMTPKAGARYFENLLQIQEQRLTQLCCSWETYSYTQNPPEEACDMIRMEIGQTKLLMRKKFTKFQELIGQCKNSNGDKIVTCLDLHGFWDIILIQINNLDSRFENLDRLKTNNWEEILPVAPTSTKQVKLKKVSNTKRKGVKSSLQDLIKEQRKKNMKEIKNSPMIVVTTPRSKLADISNILHESAVVTPRNQRAMPERTPKQHSIRKVKSVLFSESTEKENLCETSNLIQFSPNKSVEHRSIFFIEV</sequence>
<dbReference type="GO" id="GO:0007346">
    <property type="term" value="P:regulation of mitotic cell cycle"/>
    <property type="evidence" value="ECO:0007669"/>
    <property type="project" value="TreeGrafter"/>
</dbReference>
<dbReference type="GO" id="GO:0005634">
    <property type="term" value="C:nucleus"/>
    <property type="evidence" value="ECO:0007669"/>
    <property type="project" value="TreeGrafter"/>
</dbReference>
<dbReference type="GO" id="GO:0005737">
    <property type="term" value="C:cytoplasm"/>
    <property type="evidence" value="ECO:0007669"/>
    <property type="project" value="TreeGrafter"/>
</dbReference>
<dbReference type="GO" id="GO:0008017">
    <property type="term" value="F:microtubule binding"/>
    <property type="evidence" value="ECO:0007669"/>
    <property type="project" value="TreeGrafter"/>
</dbReference>
<gene>
    <name evidence="2" type="ORF">PPYR_14337</name>
</gene>
<dbReference type="AlphaFoldDB" id="A0A5N4A516"/>
<dbReference type="PANTHER" id="PTHR12353:SF1">
    <property type="entry name" value="DISKS LARGE-ASSOCIATED PROTEIN 5"/>
    <property type="match status" value="1"/>
</dbReference>
<dbReference type="GO" id="GO:0031616">
    <property type="term" value="C:spindle pole centrosome"/>
    <property type="evidence" value="ECO:0007669"/>
    <property type="project" value="TreeGrafter"/>
</dbReference>
<comment type="caution">
    <text evidence="2">The sequence shown here is derived from an EMBL/GenBank/DDBJ whole genome shotgun (WGS) entry which is preliminary data.</text>
</comment>
<protein>
    <recommendedName>
        <fullName evidence="4">Disks large-associated protein 5</fullName>
    </recommendedName>
</protein>
<dbReference type="GO" id="GO:0007052">
    <property type="term" value="P:mitotic spindle organization"/>
    <property type="evidence" value="ECO:0007669"/>
    <property type="project" value="TreeGrafter"/>
</dbReference>
<dbReference type="PANTHER" id="PTHR12353">
    <property type="entry name" value="DISKS LARGE-ASSOCIATED PROTEIN DAP SAP90/PSD-95-ASSOCIATED PROTEIN"/>
    <property type="match status" value="1"/>
</dbReference>
<name>A0A5N4A516_PHOPY</name>
<dbReference type="EMBL" id="VVIM01000010">
    <property type="protein sequence ID" value="KAB0792378.1"/>
    <property type="molecule type" value="Genomic_DNA"/>
</dbReference>
<dbReference type="InParanoid" id="A0A5N4A516"/>
<evidence type="ECO:0000256" key="1">
    <source>
        <dbReference type="ARBA" id="ARBA00008839"/>
    </source>
</evidence>
<organism evidence="2 3">
    <name type="scientific">Photinus pyralis</name>
    <name type="common">Common eastern firefly</name>
    <name type="synonym">Lampyris pyralis</name>
    <dbReference type="NCBI Taxonomy" id="7054"/>
    <lineage>
        <taxon>Eukaryota</taxon>
        <taxon>Metazoa</taxon>
        <taxon>Ecdysozoa</taxon>
        <taxon>Arthropoda</taxon>
        <taxon>Hexapoda</taxon>
        <taxon>Insecta</taxon>
        <taxon>Pterygota</taxon>
        <taxon>Neoptera</taxon>
        <taxon>Endopterygota</taxon>
        <taxon>Coleoptera</taxon>
        <taxon>Polyphaga</taxon>
        <taxon>Elateriformia</taxon>
        <taxon>Elateroidea</taxon>
        <taxon>Lampyridae</taxon>
        <taxon>Lampyrinae</taxon>
        <taxon>Photinus</taxon>
    </lineage>
</organism>
<evidence type="ECO:0008006" key="4">
    <source>
        <dbReference type="Google" id="ProtNLM"/>
    </source>
</evidence>
<dbReference type="GO" id="GO:0051382">
    <property type="term" value="P:kinetochore assembly"/>
    <property type="evidence" value="ECO:0007669"/>
    <property type="project" value="TreeGrafter"/>
</dbReference>
<comment type="similarity">
    <text evidence="1">Belongs to the SAPAP family.</text>
</comment>
<dbReference type="InterPro" id="IPR005026">
    <property type="entry name" value="SAPAP"/>
</dbReference>
<dbReference type="Proteomes" id="UP000327044">
    <property type="component" value="Unassembled WGS sequence"/>
</dbReference>
<dbReference type="GO" id="GO:0023052">
    <property type="term" value="P:signaling"/>
    <property type="evidence" value="ECO:0007669"/>
    <property type="project" value="InterPro"/>
</dbReference>
<keyword evidence="3" id="KW-1185">Reference proteome</keyword>
<evidence type="ECO:0000313" key="3">
    <source>
        <dbReference type="Proteomes" id="UP000327044"/>
    </source>
</evidence>